<reference evidence="1 2" key="1">
    <citation type="submission" date="2018-06" db="EMBL/GenBank/DDBJ databases">
        <title>Genomic Encyclopedia of Archaeal and Bacterial Type Strains, Phase II (KMG-II): from individual species to whole genera.</title>
        <authorList>
            <person name="Goeker M."/>
        </authorList>
    </citation>
    <scope>NUCLEOTIDE SEQUENCE [LARGE SCALE GENOMIC DNA]</scope>
    <source>
        <strain evidence="1 2">DSM 23857</strain>
    </source>
</reference>
<evidence type="ECO:0000313" key="2">
    <source>
        <dbReference type="Proteomes" id="UP000249547"/>
    </source>
</evidence>
<proteinExistence type="predicted"/>
<evidence type="ECO:0000313" key="1">
    <source>
        <dbReference type="EMBL" id="RAJ10978.1"/>
    </source>
</evidence>
<name>A0A327R4J2_9BACT</name>
<protein>
    <submittedName>
        <fullName evidence="1">Uncharacterized protein</fullName>
    </submittedName>
</protein>
<dbReference type="RefSeq" id="WP_111596085.1">
    <property type="nucleotide sequence ID" value="NZ_QLLL01000001.1"/>
</dbReference>
<dbReference type="AlphaFoldDB" id="A0A327R4J2"/>
<comment type="caution">
    <text evidence="1">The sequence shown here is derived from an EMBL/GenBank/DDBJ whole genome shotgun (WGS) entry which is preliminary data.</text>
</comment>
<organism evidence="1 2">
    <name type="scientific">Chitinophaga skermanii</name>
    <dbReference type="NCBI Taxonomy" id="331697"/>
    <lineage>
        <taxon>Bacteria</taxon>
        <taxon>Pseudomonadati</taxon>
        <taxon>Bacteroidota</taxon>
        <taxon>Chitinophagia</taxon>
        <taxon>Chitinophagales</taxon>
        <taxon>Chitinophagaceae</taxon>
        <taxon>Chitinophaga</taxon>
    </lineage>
</organism>
<sequence length="68" mass="7494">MYFIGCTIAFCLLFLIIVNVIKQVQEASNKEKNIETPGAKEIVPVVPSTSNDLTVIVVKPTVEEEVVM</sequence>
<accession>A0A327R4J2</accession>
<dbReference type="EMBL" id="QLLL01000001">
    <property type="protein sequence ID" value="RAJ10978.1"/>
    <property type="molecule type" value="Genomic_DNA"/>
</dbReference>
<gene>
    <name evidence="1" type="ORF">LX64_00585</name>
</gene>
<keyword evidence="2" id="KW-1185">Reference proteome</keyword>
<dbReference type="Proteomes" id="UP000249547">
    <property type="component" value="Unassembled WGS sequence"/>
</dbReference>